<gene>
    <name evidence="2" type="ORF">SVIM_LOCUS240593</name>
</gene>
<reference evidence="2" key="1">
    <citation type="submission" date="2019-03" db="EMBL/GenBank/DDBJ databases">
        <authorList>
            <person name="Mank J."/>
            <person name="Almeida P."/>
        </authorList>
    </citation>
    <scope>NUCLEOTIDE SEQUENCE</scope>
    <source>
        <strain evidence="2">78183</strain>
    </source>
</reference>
<evidence type="ECO:0000256" key="1">
    <source>
        <dbReference type="SAM" id="MobiDB-lite"/>
    </source>
</evidence>
<feature type="region of interest" description="Disordered" evidence="1">
    <location>
        <begin position="1"/>
        <end position="23"/>
    </location>
</feature>
<accession>A0A6N2LLS8</accession>
<proteinExistence type="predicted"/>
<dbReference type="EMBL" id="CAADRP010001558">
    <property type="protein sequence ID" value="VFU41148.1"/>
    <property type="molecule type" value="Genomic_DNA"/>
</dbReference>
<protein>
    <submittedName>
        <fullName evidence="2">Uncharacterized protein</fullName>
    </submittedName>
</protein>
<organism evidence="2">
    <name type="scientific">Salix viminalis</name>
    <name type="common">Common osier</name>
    <name type="synonym">Basket willow</name>
    <dbReference type="NCBI Taxonomy" id="40686"/>
    <lineage>
        <taxon>Eukaryota</taxon>
        <taxon>Viridiplantae</taxon>
        <taxon>Streptophyta</taxon>
        <taxon>Embryophyta</taxon>
        <taxon>Tracheophyta</taxon>
        <taxon>Spermatophyta</taxon>
        <taxon>Magnoliopsida</taxon>
        <taxon>eudicotyledons</taxon>
        <taxon>Gunneridae</taxon>
        <taxon>Pentapetalae</taxon>
        <taxon>rosids</taxon>
        <taxon>fabids</taxon>
        <taxon>Malpighiales</taxon>
        <taxon>Salicaceae</taxon>
        <taxon>Saliceae</taxon>
        <taxon>Salix</taxon>
    </lineage>
</organism>
<sequence>MENTDYTENRASGSSVGTKQRRA</sequence>
<evidence type="ECO:0000313" key="2">
    <source>
        <dbReference type="EMBL" id="VFU41148.1"/>
    </source>
</evidence>
<name>A0A6N2LLS8_SALVM</name>
<dbReference type="AlphaFoldDB" id="A0A6N2LLS8"/>